<dbReference type="PANTHER" id="PTHR43806">
    <property type="entry name" value="PEPTIDASE S8"/>
    <property type="match status" value="1"/>
</dbReference>
<name>A0A061SFF4_9CHLO</name>
<dbReference type="Gene3D" id="6.10.250.3080">
    <property type="match status" value="1"/>
</dbReference>
<dbReference type="GO" id="GO:0006508">
    <property type="term" value="P:proteolysis"/>
    <property type="evidence" value="ECO:0007669"/>
    <property type="project" value="UniProtKB-KW"/>
</dbReference>
<reference evidence="6" key="1">
    <citation type="submission" date="2014-05" db="EMBL/GenBank/DDBJ databases">
        <title>The transcriptome of the halophilic microalga Tetraselmis sp. GSL018 isolated from the Great Salt Lake, Utah.</title>
        <authorList>
            <person name="Jinkerson R.E."/>
            <person name="D'Adamo S."/>
            <person name="Posewitz M.C."/>
        </authorList>
    </citation>
    <scope>NUCLEOTIDE SEQUENCE</scope>
    <source>
        <strain evidence="6">GSL018</strain>
    </source>
</reference>
<organism evidence="6">
    <name type="scientific">Tetraselmis sp. GSL018</name>
    <dbReference type="NCBI Taxonomy" id="582737"/>
    <lineage>
        <taxon>Eukaryota</taxon>
        <taxon>Viridiplantae</taxon>
        <taxon>Chlorophyta</taxon>
        <taxon>core chlorophytes</taxon>
        <taxon>Chlorodendrophyceae</taxon>
        <taxon>Chlorodendrales</taxon>
        <taxon>Chlorodendraceae</taxon>
        <taxon>Tetraselmis</taxon>
    </lineage>
</organism>
<feature type="domain" description="Peptidase S8/S53" evidence="5">
    <location>
        <begin position="67"/>
        <end position="329"/>
    </location>
</feature>
<dbReference type="Pfam" id="PF00082">
    <property type="entry name" value="Peptidase_S8"/>
    <property type="match status" value="1"/>
</dbReference>
<evidence type="ECO:0000256" key="2">
    <source>
        <dbReference type="ARBA" id="ARBA00022670"/>
    </source>
</evidence>
<protein>
    <submittedName>
        <fullName evidence="6">Tripeptidyl-peptidase II</fullName>
    </submittedName>
</protein>
<dbReference type="GO" id="GO:0005829">
    <property type="term" value="C:cytosol"/>
    <property type="evidence" value="ECO:0007669"/>
    <property type="project" value="TreeGrafter"/>
</dbReference>
<dbReference type="SUPFAM" id="SSF52743">
    <property type="entry name" value="Subtilisin-like"/>
    <property type="match status" value="1"/>
</dbReference>
<evidence type="ECO:0000313" key="6">
    <source>
        <dbReference type="EMBL" id="JAC83892.1"/>
    </source>
</evidence>
<dbReference type="AlphaFoldDB" id="A0A061SFF4"/>
<accession>A0A061SFF4</accession>
<dbReference type="Gene3D" id="3.40.50.200">
    <property type="entry name" value="Peptidase S8/S53 domain"/>
    <property type="match status" value="2"/>
</dbReference>
<comment type="similarity">
    <text evidence="1">Belongs to the peptidase S8 family.</text>
</comment>
<dbReference type="EMBL" id="GBEZ01001046">
    <property type="protein sequence ID" value="JAC83892.1"/>
    <property type="molecule type" value="Transcribed_RNA"/>
</dbReference>
<dbReference type="GO" id="GO:0004252">
    <property type="term" value="F:serine-type endopeptidase activity"/>
    <property type="evidence" value="ECO:0007669"/>
    <property type="project" value="InterPro"/>
</dbReference>
<dbReference type="PANTHER" id="PTHR43806:SF14">
    <property type="entry name" value="TRIPEPTIDYL-PEPTIDASE 2"/>
    <property type="match status" value="1"/>
</dbReference>
<evidence type="ECO:0000256" key="3">
    <source>
        <dbReference type="ARBA" id="ARBA00022801"/>
    </source>
</evidence>
<evidence type="ECO:0000256" key="4">
    <source>
        <dbReference type="ARBA" id="ARBA00022825"/>
    </source>
</evidence>
<dbReference type="InterPro" id="IPR000209">
    <property type="entry name" value="Peptidase_S8/S53_dom"/>
</dbReference>
<dbReference type="InterPro" id="IPR015500">
    <property type="entry name" value="Peptidase_S8_subtilisin-rel"/>
</dbReference>
<evidence type="ECO:0000259" key="5">
    <source>
        <dbReference type="Pfam" id="PF00082"/>
    </source>
</evidence>
<keyword evidence="4" id="KW-0720">Serine protease</keyword>
<evidence type="ECO:0000256" key="1">
    <source>
        <dbReference type="ARBA" id="ARBA00011073"/>
    </source>
</evidence>
<keyword evidence="2" id="KW-0645">Protease</keyword>
<dbReference type="GO" id="GO:0008240">
    <property type="term" value="F:tripeptidyl-peptidase activity"/>
    <property type="evidence" value="ECO:0007669"/>
    <property type="project" value="TreeGrafter"/>
</dbReference>
<dbReference type="InterPro" id="IPR050131">
    <property type="entry name" value="Peptidase_S8_subtilisin-like"/>
</dbReference>
<sequence length="358" mass="38813">MSVAGPAVRNRYRFKSKLPLCRGARFCVTAMSRKYSTPDNSFRFRGAMPKDATGASDFLAANPDYDGRGVVVAIFDTGVDPGAAGLQVTSTGEPKILDVVDCTGSGDVDVSTVVEADEAGKLKISPGEHSEEVLLEINKAWHNPSGKWHVGCKRAFDLFPGPLVRKLKEHRGKRWAAEQRTAVAAATSALHAFNKTNPKPSSSSLQKEKAELELRVKLLEELEKSRSDLGPLVYCVVWHDGKTWRAALDTQELNATIPEFSGQGLLKNFEPLTDFAKERKFGTFSSLDACNFALNIYDEGNTLSIVVDAGSHGTHVAGITAAYHPEDPNLGSMETGPGLTRALIHVLNTNVITFESIL</sequence>
<proteinExistence type="inferred from homology"/>
<dbReference type="PRINTS" id="PR00723">
    <property type="entry name" value="SUBTILISIN"/>
</dbReference>
<keyword evidence="3" id="KW-0378">Hydrolase</keyword>
<dbReference type="InterPro" id="IPR036852">
    <property type="entry name" value="Peptidase_S8/S53_dom_sf"/>
</dbReference>
<gene>
    <name evidence="6" type="primary">TPP2</name>
    <name evidence="6" type="ORF">TSPGSL018_2253</name>
</gene>